<evidence type="ECO:0000256" key="4">
    <source>
        <dbReference type="ARBA" id="ARBA00022630"/>
    </source>
</evidence>
<evidence type="ECO:0000256" key="1">
    <source>
        <dbReference type="ARBA" id="ARBA00001974"/>
    </source>
</evidence>
<sequence>MRQCVLYGIFSQSGFDVTRNPSAPPPPFTECVRGLRELSREELNDFGEEYAKGWFYSTYGIQTTIFLKYLTNKFLANGGKFVQRELQKMEDLNEEFDVVINCSGLGARKLVGDEKLIPSRGQVVR</sequence>
<gene>
    <name evidence="8" type="ORF">PENTCL1PPCAC_6083</name>
</gene>
<feature type="non-terminal residue" evidence="8">
    <location>
        <position position="125"/>
    </location>
</feature>
<dbReference type="InterPro" id="IPR006076">
    <property type="entry name" value="FAD-dep_OxRdtase"/>
</dbReference>
<dbReference type="PANTHER" id="PTHR11530">
    <property type="entry name" value="D-AMINO ACID OXIDASE"/>
    <property type="match status" value="1"/>
</dbReference>
<organism evidence="8 9">
    <name type="scientific">Pristionchus entomophagus</name>
    <dbReference type="NCBI Taxonomy" id="358040"/>
    <lineage>
        <taxon>Eukaryota</taxon>
        <taxon>Metazoa</taxon>
        <taxon>Ecdysozoa</taxon>
        <taxon>Nematoda</taxon>
        <taxon>Chromadorea</taxon>
        <taxon>Rhabditida</taxon>
        <taxon>Rhabditina</taxon>
        <taxon>Diplogasteromorpha</taxon>
        <taxon>Diplogasteroidea</taxon>
        <taxon>Neodiplogasteridae</taxon>
        <taxon>Pristionchus</taxon>
    </lineage>
</organism>
<comment type="subcellular location">
    <subcellularLocation>
        <location evidence="2">Peroxisome matrix</location>
    </subcellularLocation>
</comment>
<evidence type="ECO:0000256" key="6">
    <source>
        <dbReference type="ARBA" id="ARBA00023002"/>
    </source>
</evidence>
<keyword evidence="5" id="KW-0274">FAD</keyword>
<dbReference type="SUPFAM" id="SSF51971">
    <property type="entry name" value="Nucleotide-binding domain"/>
    <property type="match status" value="1"/>
</dbReference>
<proteinExistence type="inferred from homology"/>
<dbReference type="GO" id="GO:0019478">
    <property type="term" value="P:D-amino acid catabolic process"/>
    <property type="evidence" value="ECO:0007669"/>
    <property type="project" value="TreeGrafter"/>
</dbReference>
<keyword evidence="4" id="KW-0285">Flavoprotein</keyword>
<protein>
    <recommendedName>
        <fullName evidence="7">FAD dependent oxidoreductase domain-containing protein</fullName>
    </recommendedName>
</protein>
<evidence type="ECO:0000313" key="8">
    <source>
        <dbReference type="EMBL" id="GMS83908.1"/>
    </source>
</evidence>
<dbReference type="Pfam" id="PF01266">
    <property type="entry name" value="DAO"/>
    <property type="match status" value="1"/>
</dbReference>
<accession>A0AAV5STI8</accession>
<dbReference type="GO" id="GO:0071949">
    <property type="term" value="F:FAD binding"/>
    <property type="evidence" value="ECO:0007669"/>
    <property type="project" value="InterPro"/>
</dbReference>
<comment type="caution">
    <text evidence="8">The sequence shown here is derived from an EMBL/GenBank/DDBJ whole genome shotgun (WGS) entry which is preliminary data.</text>
</comment>
<dbReference type="Gene3D" id="3.40.50.720">
    <property type="entry name" value="NAD(P)-binding Rossmann-like Domain"/>
    <property type="match status" value="1"/>
</dbReference>
<evidence type="ECO:0000256" key="3">
    <source>
        <dbReference type="ARBA" id="ARBA00006730"/>
    </source>
</evidence>
<keyword evidence="9" id="KW-1185">Reference proteome</keyword>
<evidence type="ECO:0000256" key="2">
    <source>
        <dbReference type="ARBA" id="ARBA00004253"/>
    </source>
</evidence>
<feature type="domain" description="FAD dependent oxidoreductase" evidence="7">
    <location>
        <begin position="36"/>
        <end position="124"/>
    </location>
</feature>
<name>A0AAV5STI8_9BILA</name>
<comment type="cofactor">
    <cofactor evidence="1">
        <name>FAD</name>
        <dbReference type="ChEBI" id="CHEBI:57692"/>
    </cofactor>
</comment>
<evidence type="ECO:0000256" key="5">
    <source>
        <dbReference type="ARBA" id="ARBA00022827"/>
    </source>
</evidence>
<comment type="similarity">
    <text evidence="3">Belongs to the DAMOX/DASOX family.</text>
</comment>
<dbReference type="InterPro" id="IPR023209">
    <property type="entry name" value="DAO"/>
</dbReference>
<dbReference type="EMBL" id="BTSX01000002">
    <property type="protein sequence ID" value="GMS83908.1"/>
    <property type="molecule type" value="Genomic_DNA"/>
</dbReference>
<dbReference type="GO" id="GO:0005782">
    <property type="term" value="C:peroxisomal matrix"/>
    <property type="evidence" value="ECO:0007669"/>
    <property type="project" value="UniProtKB-SubCell"/>
</dbReference>
<keyword evidence="6" id="KW-0560">Oxidoreductase</keyword>
<evidence type="ECO:0000259" key="7">
    <source>
        <dbReference type="Pfam" id="PF01266"/>
    </source>
</evidence>
<reference evidence="8" key="1">
    <citation type="submission" date="2023-10" db="EMBL/GenBank/DDBJ databases">
        <title>Genome assembly of Pristionchus species.</title>
        <authorList>
            <person name="Yoshida K."/>
            <person name="Sommer R.J."/>
        </authorList>
    </citation>
    <scope>NUCLEOTIDE SEQUENCE</scope>
    <source>
        <strain evidence="8">RS0144</strain>
    </source>
</reference>
<dbReference type="AlphaFoldDB" id="A0AAV5STI8"/>
<dbReference type="GO" id="GO:0003884">
    <property type="term" value="F:D-amino-acid oxidase activity"/>
    <property type="evidence" value="ECO:0007669"/>
    <property type="project" value="InterPro"/>
</dbReference>
<evidence type="ECO:0000313" key="9">
    <source>
        <dbReference type="Proteomes" id="UP001432027"/>
    </source>
</evidence>
<dbReference type="Proteomes" id="UP001432027">
    <property type="component" value="Unassembled WGS sequence"/>
</dbReference>
<dbReference type="PANTHER" id="PTHR11530:SF11">
    <property type="entry name" value="D-ASPARTATE OXIDASE"/>
    <property type="match status" value="1"/>
</dbReference>